<dbReference type="PANTHER" id="PTHR31251:SF169">
    <property type="entry name" value="SQUAMOSA PROMOTER-BINDING-LIKE PROTEIN 8"/>
    <property type="match status" value="1"/>
</dbReference>
<dbReference type="PROSITE" id="PS51141">
    <property type="entry name" value="ZF_SBP"/>
    <property type="match status" value="1"/>
</dbReference>
<keyword evidence="3" id="KW-0862">Zinc</keyword>
<dbReference type="InterPro" id="IPR036893">
    <property type="entry name" value="SBP_sf"/>
</dbReference>
<feature type="region of interest" description="Disordered" evidence="4">
    <location>
        <begin position="1"/>
        <end position="53"/>
    </location>
</feature>
<proteinExistence type="predicted"/>
<organism evidence="7">
    <name type="scientific">Tetraselmis chuii</name>
    <dbReference type="NCBI Taxonomy" id="63592"/>
    <lineage>
        <taxon>Eukaryota</taxon>
        <taxon>Viridiplantae</taxon>
        <taxon>Chlorophyta</taxon>
        <taxon>core chlorophytes</taxon>
        <taxon>Chlorodendrophyceae</taxon>
        <taxon>Chlorodendrales</taxon>
        <taxon>Chlorodendraceae</taxon>
        <taxon>Tetraselmis</taxon>
    </lineage>
</organism>
<name>A0A6U1EKN0_9CHLO</name>
<evidence type="ECO:0000259" key="5">
    <source>
        <dbReference type="PROSITE" id="PS51141"/>
    </source>
</evidence>
<dbReference type="AlphaFoldDB" id="A0A6U1EKN0"/>
<evidence type="ECO:0000256" key="4">
    <source>
        <dbReference type="SAM" id="MobiDB-lite"/>
    </source>
</evidence>
<dbReference type="Gene3D" id="4.10.1100.10">
    <property type="entry name" value="Transcription factor, SBP-box domain"/>
    <property type="match status" value="1"/>
</dbReference>
<accession>A0A6U1EKN0</accession>
<dbReference type="GO" id="GO:0005634">
    <property type="term" value="C:nucleus"/>
    <property type="evidence" value="ECO:0007669"/>
    <property type="project" value="InterPro"/>
</dbReference>
<sequence length="419" mass="45927">MFFEASSPMMSQVQRTDDPPSTDVLNSVGMKRSMDGTSNASNSPKRRLSDDQQPVDEVLTCRVPGCEELVNEETLRNSHRVKLCLFHQKVDSVDVAGVPHRFCQQCTRLHPLDMFDGEKRGCRKRLERHNRRRQRKAKIMRLKGEGGVSFSVSGSGATGTTGNHTFTSAPAHMALWDGTRREVGLSSVHSAHDSADPGGGSSAPWGAPPVSRDTFLERSCTSFSAGTGSSFMQRVASRGGINLNAVLEPWGNSSAGGGDIKAALEPWGISSSRHTMSYNHAGNQQQLQNSSITQSMMSSQAEDSTYLPSNTTAPSEGQQRNWMGVKQEPNTRHSYHDDFHAPVEGWPLQQVDADPSMISTCQPYVNVCEPFPPSISDMLGGNMASHCMQAETLQQPGNWPMSSEGCRMFGQRFQRSSYH</sequence>
<dbReference type="Pfam" id="PF03110">
    <property type="entry name" value="SBP"/>
    <property type="match status" value="1"/>
</dbReference>
<evidence type="ECO:0000313" key="7">
    <source>
        <dbReference type="EMBL" id="CAD9199607.1"/>
    </source>
</evidence>
<dbReference type="GO" id="GO:0008270">
    <property type="term" value="F:zinc ion binding"/>
    <property type="evidence" value="ECO:0007669"/>
    <property type="project" value="UniProtKB-KW"/>
</dbReference>
<evidence type="ECO:0000256" key="3">
    <source>
        <dbReference type="ARBA" id="ARBA00022833"/>
    </source>
</evidence>
<evidence type="ECO:0000313" key="6">
    <source>
        <dbReference type="EMBL" id="CAD9199606.1"/>
    </source>
</evidence>
<keyword evidence="1" id="KW-0479">Metal-binding</keyword>
<dbReference type="GO" id="GO:0003677">
    <property type="term" value="F:DNA binding"/>
    <property type="evidence" value="ECO:0007669"/>
    <property type="project" value="InterPro"/>
</dbReference>
<reference evidence="7" key="1">
    <citation type="submission" date="2021-01" db="EMBL/GenBank/DDBJ databases">
        <authorList>
            <person name="Corre E."/>
            <person name="Pelletier E."/>
            <person name="Niang G."/>
            <person name="Scheremetjew M."/>
            <person name="Finn R."/>
            <person name="Kale V."/>
            <person name="Holt S."/>
            <person name="Cochrane G."/>
            <person name="Meng A."/>
            <person name="Brown T."/>
            <person name="Cohen L."/>
        </authorList>
    </citation>
    <scope>NUCLEOTIDE SEQUENCE</scope>
    <source>
        <strain evidence="7">PLY429</strain>
    </source>
</reference>
<evidence type="ECO:0000256" key="2">
    <source>
        <dbReference type="ARBA" id="ARBA00022771"/>
    </source>
</evidence>
<keyword evidence="2" id="KW-0863">Zinc-finger</keyword>
<dbReference type="EMBL" id="HBGG01003906">
    <property type="protein sequence ID" value="CAD9199606.1"/>
    <property type="molecule type" value="Transcribed_RNA"/>
</dbReference>
<dbReference type="SUPFAM" id="SSF103612">
    <property type="entry name" value="SBT domain"/>
    <property type="match status" value="1"/>
</dbReference>
<feature type="region of interest" description="Disordered" evidence="4">
    <location>
        <begin position="185"/>
        <end position="211"/>
    </location>
</feature>
<dbReference type="EMBL" id="HBGG01003907">
    <property type="protein sequence ID" value="CAD9199607.1"/>
    <property type="molecule type" value="Transcribed_RNA"/>
</dbReference>
<gene>
    <name evidence="6" type="ORF">TCHU04912_LOCUS1839</name>
    <name evidence="7" type="ORF">TCHU04912_LOCUS1840</name>
</gene>
<evidence type="ECO:0000256" key="1">
    <source>
        <dbReference type="ARBA" id="ARBA00022723"/>
    </source>
</evidence>
<feature type="domain" description="SBP-type" evidence="5">
    <location>
        <begin position="58"/>
        <end position="136"/>
    </location>
</feature>
<feature type="region of interest" description="Disordered" evidence="4">
    <location>
        <begin position="283"/>
        <end position="321"/>
    </location>
</feature>
<dbReference type="InterPro" id="IPR044817">
    <property type="entry name" value="SBP-like"/>
</dbReference>
<protein>
    <recommendedName>
        <fullName evidence="5">SBP-type domain-containing protein</fullName>
    </recommendedName>
</protein>
<dbReference type="PANTHER" id="PTHR31251">
    <property type="entry name" value="SQUAMOSA PROMOTER-BINDING-LIKE PROTEIN 4"/>
    <property type="match status" value="1"/>
</dbReference>
<dbReference type="InterPro" id="IPR004333">
    <property type="entry name" value="SBP_dom"/>
</dbReference>